<dbReference type="EMBL" id="UINC01019183">
    <property type="protein sequence ID" value="SVA81105.1"/>
    <property type="molecule type" value="Genomic_DNA"/>
</dbReference>
<dbReference type="InterPro" id="IPR013783">
    <property type="entry name" value="Ig-like_fold"/>
</dbReference>
<dbReference type="GO" id="GO:0001681">
    <property type="term" value="F:sialate O-acetylesterase activity"/>
    <property type="evidence" value="ECO:0007669"/>
    <property type="project" value="InterPro"/>
</dbReference>
<keyword evidence="1" id="KW-0378">Hydrolase</keyword>
<reference evidence="3" key="1">
    <citation type="submission" date="2018-05" db="EMBL/GenBank/DDBJ databases">
        <authorList>
            <person name="Lanie J.A."/>
            <person name="Ng W.-L."/>
            <person name="Kazmierczak K.M."/>
            <person name="Andrzejewski T.M."/>
            <person name="Davidsen T.M."/>
            <person name="Wayne K.J."/>
            <person name="Tettelin H."/>
            <person name="Glass J.I."/>
            <person name="Rusch D."/>
            <person name="Podicherti R."/>
            <person name="Tsui H.-C.T."/>
            <person name="Winkler M.E."/>
        </authorList>
    </citation>
    <scope>NUCLEOTIDE SEQUENCE</scope>
</reference>
<accession>A0A381YVR7</accession>
<gene>
    <name evidence="3" type="ORF">METZ01_LOCUS133959</name>
</gene>
<protein>
    <recommendedName>
        <fullName evidence="2">Sialate O-acetylesterase domain-containing protein</fullName>
    </recommendedName>
</protein>
<evidence type="ECO:0000313" key="3">
    <source>
        <dbReference type="EMBL" id="SVA81105.1"/>
    </source>
</evidence>
<dbReference type="AlphaFoldDB" id="A0A381YVR7"/>
<dbReference type="InterPro" id="IPR005181">
    <property type="entry name" value="SASA"/>
</dbReference>
<evidence type="ECO:0000259" key="2">
    <source>
        <dbReference type="Pfam" id="PF03629"/>
    </source>
</evidence>
<dbReference type="SUPFAM" id="SSF52266">
    <property type="entry name" value="SGNH hydrolase"/>
    <property type="match status" value="1"/>
</dbReference>
<dbReference type="GO" id="GO:0005975">
    <property type="term" value="P:carbohydrate metabolic process"/>
    <property type="evidence" value="ECO:0007669"/>
    <property type="project" value="TreeGrafter"/>
</dbReference>
<proteinExistence type="predicted"/>
<evidence type="ECO:0000256" key="1">
    <source>
        <dbReference type="ARBA" id="ARBA00022801"/>
    </source>
</evidence>
<organism evidence="3">
    <name type="scientific">marine metagenome</name>
    <dbReference type="NCBI Taxonomy" id="408172"/>
    <lineage>
        <taxon>unclassified sequences</taxon>
        <taxon>metagenomes</taxon>
        <taxon>ecological metagenomes</taxon>
    </lineage>
</organism>
<dbReference type="Gene3D" id="2.60.40.10">
    <property type="entry name" value="Immunoglobulins"/>
    <property type="match status" value="1"/>
</dbReference>
<dbReference type="InterPro" id="IPR036514">
    <property type="entry name" value="SGNH_hydro_sf"/>
</dbReference>
<sequence>MRSLAIAWLAATAWQPGAAVAAKTQTTGFKQSNLATQPRHAEFAQRLSRQLRKRLNFPPRFARAFGSHMVLQQGQPIAVWGTAKPATNVTVSLGGQKETTIAEADGQWGTTFPALEAKGQSLRLTAETALGKTTLNDILVGEVWLCAGQSNMEWKLSQSATAKAAIPAAKHSRLRLFNFVGAARGGSRDYPPELVERLTPGRFCSGQWRVSSPNSAAPFSAVGFFFGQKLLTDLDVPVGLINVAIGGTPAEAWVRRGALAVHPQLAAMARGNWLENKSLEPWCRERGAYNLKRALAAGDFIPGDDLGPNHSFKPAFMWDVAVAPFTQMPIAGVLWYQGESNAESDWRVAQHEAVLKTLITDWRAQWKRPDLPFLFVQLPAMNRPHWPAFRASQQRVHDALPQTGMAVTIDLGHPTNVHPRDKRPVGERLARLALALVYDGDGAVGSPLIVSAEKKKEKIILRLAKRSGRLRTRDNQAPNGFELQDKQGQWSRAGARLVGDSRVELRLTPGQAAVAVRYAWSPFPEPKLNLLGEAGLPVAPFEAELSF</sequence>
<dbReference type="PANTHER" id="PTHR22901:SF0">
    <property type="entry name" value="SIALATE O-ACETYLESTERASE"/>
    <property type="match status" value="1"/>
</dbReference>
<feature type="domain" description="Sialate O-acetylesterase" evidence="2">
    <location>
        <begin position="329"/>
        <end position="432"/>
    </location>
</feature>
<dbReference type="Pfam" id="PF03629">
    <property type="entry name" value="SASA"/>
    <property type="match status" value="1"/>
</dbReference>
<name>A0A381YVR7_9ZZZZ</name>
<dbReference type="PANTHER" id="PTHR22901">
    <property type="entry name" value="SIALATE O-ACETYLESTERASE"/>
    <property type="match status" value="1"/>
</dbReference>
<dbReference type="Gene3D" id="3.40.50.1110">
    <property type="entry name" value="SGNH hydrolase"/>
    <property type="match status" value="1"/>
</dbReference>
<dbReference type="InterPro" id="IPR039329">
    <property type="entry name" value="SIAE"/>
</dbReference>